<dbReference type="GO" id="GO:0008168">
    <property type="term" value="F:methyltransferase activity"/>
    <property type="evidence" value="ECO:0007669"/>
    <property type="project" value="UniProtKB-KW"/>
</dbReference>
<accession>A0A2P2JAT5</accession>
<proteinExistence type="predicted"/>
<dbReference type="GO" id="GO:0032259">
    <property type="term" value="P:methylation"/>
    <property type="evidence" value="ECO:0007669"/>
    <property type="project" value="UniProtKB-KW"/>
</dbReference>
<sequence length="34" mass="3870">MEIWRRSQPLVAPVMLRIRSASSAVVCNPAFRRA</sequence>
<protein>
    <submittedName>
        <fullName evidence="1">S-adenosyl-methyltransferase mraw</fullName>
    </submittedName>
</protein>
<keyword evidence="1" id="KW-0489">Methyltransferase</keyword>
<organism evidence="1">
    <name type="scientific">Rhizophora mucronata</name>
    <name type="common">Asiatic mangrove</name>
    <dbReference type="NCBI Taxonomy" id="61149"/>
    <lineage>
        <taxon>Eukaryota</taxon>
        <taxon>Viridiplantae</taxon>
        <taxon>Streptophyta</taxon>
        <taxon>Embryophyta</taxon>
        <taxon>Tracheophyta</taxon>
        <taxon>Spermatophyta</taxon>
        <taxon>Magnoliopsida</taxon>
        <taxon>eudicotyledons</taxon>
        <taxon>Gunneridae</taxon>
        <taxon>Pentapetalae</taxon>
        <taxon>rosids</taxon>
        <taxon>fabids</taxon>
        <taxon>Malpighiales</taxon>
        <taxon>Rhizophoraceae</taxon>
        <taxon>Rhizophora</taxon>
    </lineage>
</organism>
<evidence type="ECO:0000313" key="1">
    <source>
        <dbReference type="EMBL" id="MBW90571.1"/>
    </source>
</evidence>
<name>A0A2P2JAT5_RHIMU</name>
<reference evidence="1" key="1">
    <citation type="submission" date="2018-02" db="EMBL/GenBank/DDBJ databases">
        <title>Rhizophora mucronata_Transcriptome.</title>
        <authorList>
            <person name="Meera S.P."/>
            <person name="Sreeshan A."/>
            <person name="Augustine A."/>
        </authorList>
    </citation>
    <scope>NUCLEOTIDE SEQUENCE</scope>
    <source>
        <tissue evidence="1">Leaf</tissue>
    </source>
</reference>
<keyword evidence="1" id="KW-0808">Transferase</keyword>
<dbReference type="AlphaFoldDB" id="A0A2P2JAT5"/>
<dbReference type="EMBL" id="GGEC01010088">
    <property type="protein sequence ID" value="MBW90571.1"/>
    <property type="molecule type" value="Transcribed_RNA"/>
</dbReference>